<comment type="subunit">
    <text evidence="7">Homohexamer.</text>
</comment>
<feature type="binding site" evidence="7">
    <location>
        <position position="71"/>
    </location>
    <ligand>
        <name>Mg(2+)</name>
        <dbReference type="ChEBI" id="CHEBI:18420"/>
        <label>2</label>
    </ligand>
</feature>
<evidence type="ECO:0000256" key="6">
    <source>
        <dbReference type="ARBA" id="ARBA00047820"/>
    </source>
</evidence>
<feature type="binding site" evidence="7">
    <location>
        <position position="142"/>
    </location>
    <ligand>
        <name>substrate</name>
    </ligand>
</feature>
<dbReference type="CDD" id="cd00412">
    <property type="entry name" value="pyrophosphatase"/>
    <property type="match status" value="1"/>
</dbReference>
<comment type="function">
    <text evidence="7">Catalyzes the hydrolysis of inorganic pyrophosphate (PPi) forming two phosphate ions.</text>
</comment>
<keyword evidence="5 7" id="KW-0460">Magnesium</keyword>
<dbReference type="SUPFAM" id="SSF50324">
    <property type="entry name" value="Inorganic pyrophosphatase"/>
    <property type="match status" value="1"/>
</dbReference>
<comment type="subcellular location">
    <subcellularLocation>
        <location evidence="7">Cytoplasm</location>
    </subcellularLocation>
</comment>
<dbReference type="FunFam" id="3.90.80.10:FF:000003">
    <property type="entry name" value="Inorganic pyrophosphatase"/>
    <property type="match status" value="1"/>
</dbReference>
<dbReference type="Gene3D" id="3.90.80.10">
    <property type="entry name" value="Inorganic pyrophosphatase"/>
    <property type="match status" value="1"/>
</dbReference>
<name>A0A8J7V3U5_9PROT</name>
<dbReference type="InterPro" id="IPR036649">
    <property type="entry name" value="Pyrophosphatase_sf"/>
</dbReference>
<evidence type="ECO:0000256" key="1">
    <source>
        <dbReference type="ARBA" id="ARBA00001946"/>
    </source>
</evidence>
<dbReference type="Pfam" id="PF00719">
    <property type="entry name" value="Pyrophosphatase"/>
    <property type="match status" value="1"/>
</dbReference>
<dbReference type="InterPro" id="IPR008162">
    <property type="entry name" value="Pyrophosphatase"/>
</dbReference>
<evidence type="ECO:0000313" key="9">
    <source>
        <dbReference type="Proteomes" id="UP000672602"/>
    </source>
</evidence>
<evidence type="ECO:0000313" key="8">
    <source>
        <dbReference type="EMBL" id="MBP5858765.1"/>
    </source>
</evidence>
<feature type="binding site" evidence="7">
    <location>
        <position position="56"/>
    </location>
    <ligand>
        <name>substrate</name>
    </ligand>
</feature>
<dbReference type="HAMAP" id="MF_00209">
    <property type="entry name" value="Inorganic_PPase"/>
    <property type="match status" value="1"/>
</dbReference>
<dbReference type="PANTHER" id="PTHR10286">
    <property type="entry name" value="INORGANIC PYROPHOSPHATASE"/>
    <property type="match status" value="1"/>
</dbReference>
<evidence type="ECO:0000256" key="2">
    <source>
        <dbReference type="ARBA" id="ARBA00022490"/>
    </source>
</evidence>
<sequence>MNINLVTCGENPPHDINVIIEVPLGADPVKYELDKDSGALYVDRFLHTSMVYPANYGFMPHTLCGDGDPIDVLVLGQVPVVPGCIVRSRPVGVMLMEDESGEDEKILAVPHDKLHPYYENITGYRDLPQILMDQIAHFFTHYKDLEKNKWAKVARWGGPDEAARLIEQSIARADEKGCGPRRAAATAERILASREADAN</sequence>
<keyword evidence="4 7" id="KW-0378">Hydrolase</keyword>
<evidence type="ECO:0000256" key="7">
    <source>
        <dbReference type="HAMAP-Rule" id="MF_00209"/>
    </source>
</evidence>
<keyword evidence="3 7" id="KW-0479">Metal-binding</keyword>
<dbReference type="EC" id="3.6.1.1" evidence="7"/>
<comment type="catalytic activity">
    <reaction evidence="6 7">
        <text>diphosphate + H2O = 2 phosphate + H(+)</text>
        <dbReference type="Rhea" id="RHEA:24576"/>
        <dbReference type="ChEBI" id="CHEBI:15377"/>
        <dbReference type="ChEBI" id="CHEBI:15378"/>
        <dbReference type="ChEBI" id="CHEBI:33019"/>
        <dbReference type="ChEBI" id="CHEBI:43474"/>
        <dbReference type="EC" id="3.6.1.1"/>
    </reaction>
</comment>
<evidence type="ECO:0000256" key="3">
    <source>
        <dbReference type="ARBA" id="ARBA00022723"/>
    </source>
</evidence>
<dbReference type="AlphaFoldDB" id="A0A8J7V3U5"/>
<evidence type="ECO:0000256" key="5">
    <source>
        <dbReference type="ARBA" id="ARBA00022842"/>
    </source>
</evidence>
<feature type="binding site" evidence="7">
    <location>
        <position position="66"/>
    </location>
    <ligand>
        <name>Mg(2+)</name>
        <dbReference type="ChEBI" id="CHEBI:18420"/>
        <label>1</label>
    </ligand>
</feature>
<organism evidence="8 9">
    <name type="scientific">Marivibrio halodurans</name>
    <dbReference type="NCBI Taxonomy" id="2039722"/>
    <lineage>
        <taxon>Bacteria</taxon>
        <taxon>Pseudomonadati</taxon>
        <taxon>Pseudomonadota</taxon>
        <taxon>Alphaproteobacteria</taxon>
        <taxon>Rhodospirillales</taxon>
        <taxon>Rhodospirillaceae</taxon>
        <taxon>Marivibrio</taxon>
    </lineage>
</organism>
<dbReference type="PROSITE" id="PS00387">
    <property type="entry name" value="PPASE"/>
    <property type="match status" value="1"/>
</dbReference>
<comment type="cofactor">
    <cofactor evidence="1 7">
        <name>Mg(2+)</name>
        <dbReference type="ChEBI" id="CHEBI:18420"/>
    </cofactor>
</comment>
<keyword evidence="9" id="KW-1185">Reference proteome</keyword>
<evidence type="ECO:0000256" key="4">
    <source>
        <dbReference type="ARBA" id="ARBA00022801"/>
    </source>
</evidence>
<dbReference type="GO" id="GO:0005737">
    <property type="term" value="C:cytoplasm"/>
    <property type="evidence" value="ECO:0007669"/>
    <property type="project" value="UniProtKB-SubCell"/>
</dbReference>
<proteinExistence type="inferred from homology"/>
<comment type="similarity">
    <text evidence="7">Belongs to the PPase family.</text>
</comment>
<dbReference type="GO" id="GO:0004427">
    <property type="term" value="F:inorganic diphosphate phosphatase activity"/>
    <property type="evidence" value="ECO:0007669"/>
    <property type="project" value="UniProtKB-UniRule"/>
</dbReference>
<dbReference type="GO" id="GO:0000287">
    <property type="term" value="F:magnesium ion binding"/>
    <property type="evidence" value="ECO:0007669"/>
    <property type="project" value="UniProtKB-UniRule"/>
</dbReference>
<gene>
    <name evidence="7 8" type="primary">ppa</name>
    <name evidence="8" type="ORF">KAJ83_17235</name>
</gene>
<dbReference type="GO" id="GO:0006796">
    <property type="term" value="P:phosphate-containing compound metabolic process"/>
    <property type="evidence" value="ECO:0007669"/>
    <property type="project" value="InterPro"/>
</dbReference>
<keyword evidence="2 7" id="KW-0963">Cytoplasm</keyword>
<comment type="caution">
    <text evidence="8">The sequence shown here is derived from an EMBL/GenBank/DDBJ whole genome shotgun (WGS) entry which is preliminary data.</text>
</comment>
<feature type="binding site" evidence="7">
    <location>
        <position position="71"/>
    </location>
    <ligand>
        <name>Mg(2+)</name>
        <dbReference type="ChEBI" id="CHEBI:18420"/>
        <label>1</label>
    </ligand>
</feature>
<feature type="binding site" evidence="7">
    <location>
        <position position="103"/>
    </location>
    <ligand>
        <name>Mg(2+)</name>
        <dbReference type="ChEBI" id="CHEBI:18420"/>
        <label>1</label>
    </ligand>
</feature>
<accession>A0A8J7V3U5</accession>
<feature type="binding site" evidence="7">
    <location>
        <position position="44"/>
    </location>
    <ligand>
        <name>substrate</name>
    </ligand>
</feature>
<protein>
    <recommendedName>
        <fullName evidence="7">Inorganic pyrophosphatase</fullName>
        <ecNumber evidence="7">3.6.1.1</ecNumber>
    </recommendedName>
    <alternativeName>
        <fullName evidence="7">Pyrophosphate phospho-hydrolase</fullName>
        <shortName evidence="7">PPase</shortName>
    </alternativeName>
</protein>
<dbReference type="RefSeq" id="WP_210683355.1">
    <property type="nucleotide sequence ID" value="NZ_JAGMWN010000011.1"/>
</dbReference>
<reference evidence="8" key="1">
    <citation type="submission" date="2021-04" db="EMBL/GenBank/DDBJ databases">
        <authorList>
            <person name="Zhang D.-C."/>
        </authorList>
    </citation>
    <scope>NUCLEOTIDE SEQUENCE</scope>
    <source>
        <strain evidence="8">CGMCC 1.15697</strain>
    </source>
</reference>
<dbReference type="NCBIfam" id="NF002317">
    <property type="entry name" value="PRK01250.1"/>
    <property type="match status" value="1"/>
</dbReference>
<dbReference type="EMBL" id="JAGMWN010000011">
    <property type="protein sequence ID" value="MBP5858765.1"/>
    <property type="molecule type" value="Genomic_DNA"/>
</dbReference>
<dbReference type="Proteomes" id="UP000672602">
    <property type="component" value="Unassembled WGS sequence"/>
</dbReference>
<feature type="binding site" evidence="7">
    <location>
        <position position="30"/>
    </location>
    <ligand>
        <name>substrate</name>
    </ligand>
</feature>